<gene>
    <name evidence="1" type="ORF">RhiirC2_788114</name>
</gene>
<comment type="caution">
    <text evidence="1">The sequence shown here is derived from an EMBL/GenBank/DDBJ whole genome shotgun (WGS) entry which is preliminary data.</text>
</comment>
<evidence type="ECO:0000313" key="2">
    <source>
        <dbReference type="Proteomes" id="UP000233469"/>
    </source>
</evidence>
<dbReference type="EMBL" id="LLXL01001527">
    <property type="protein sequence ID" value="PKK63999.1"/>
    <property type="molecule type" value="Genomic_DNA"/>
</dbReference>
<dbReference type="Proteomes" id="UP000233469">
    <property type="component" value="Unassembled WGS sequence"/>
</dbReference>
<proteinExistence type="predicted"/>
<reference evidence="1 2" key="1">
    <citation type="submission" date="2016-04" db="EMBL/GenBank/DDBJ databases">
        <title>Genome analyses suggest a sexual origin of heterokaryosis in a supposedly ancient asexual fungus.</title>
        <authorList>
            <person name="Ropars J."/>
            <person name="Sedzielewska K."/>
            <person name="Noel J."/>
            <person name="Charron P."/>
            <person name="Farinelli L."/>
            <person name="Marton T."/>
            <person name="Kruger M."/>
            <person name="Pelin A."/>
            <person name="Brachmann A."/>
            <person name="Corradi N."/>
        </authorList>
    </citation>
    <scope>NUCLEOTIDE SEQUENCE [LARGE SCALE GENOMIC DNA]</scope>
    <source>
        <strain evidence="1 2">C2</strain>
    </source>
</reference>
<evidence type="ECO:0000313" key="1">
    <source>
        <dbReference type="EMBL" id="PKK63999.1"/>
    </source>
</evidence>
<protein>
    <submittedName>
        <fullName evidence="1">Uncharacterized protein</fullName>
    </submittedName>
</protein>
<organism evidence="1 2">
    <name type="scientific">Rhizophagus irregularis</name>
    <dbReference type="NCBI Taxonomy" id="588596"/>
    <lineage>
        <taxon>Eukaryota</taxon>
        <taxon>Fungi</taxon>
        <taxon>Fungi incertae sedis</taxon>
        <taxon>Mucoromycota</taxon>
        <taxon>Glomeromycotina</taxon>
        <taxon>Glomeromycetes</taxon>
        <taxon>Glomerales</taxon>
        <taxon>Glomeraceae</taxon>
        <taxon>Rhizophagus</taxon>
    </lineage>
</organism>
<name>A0A2N1MQU3_9GLOM</name>
<accession>A0A2N1MQU3</accession>
<sequence>MHSGVKNNQIQYTVHQPYKKRKFGICPEKYGKCPEIFCAATASELITCSIYTGKCMIDESKTTTLPSFIRTENTYFNEKPLHINAMIREFRLPSLFITLTAAESK</sequence>
<reference evidence="1 2" key="2">
    <citation type="submission" date="2017-10" db="EMBL/GenBank/DDBJ databases">
        <title>Extensive intraspecific genome diversity in a model arbuscular mycorrhizal fungus.</title>
        <authorList>
            <person name="Chen E.C.H."/>
            <person name="Morin E."/>
            <person name="Baudet D."/>
            <person name="Noel J."/>
            <person name="Ndikumana S."/>
            <person name="Charron P."/>
            <person name="St-Onge C."/>
            <person name="Giorgi J."/>
            <person name="Grigoriev I.V."/>
            <person name="Roux C."/>
            <person name="Martin F.M."/>
            <person name="Corradi N."/>
        </authorList>
    </citation>
    <scope>NUCLEOTIDE SEQUENCE [LARGE SCALE GENOMIC DNA]</scope>
    <source>
        <strain evidence="1 2">C2</strain>
    </source>
</reference>
<dbReference type="AlphaFoldDB" id="A0A2N1MQU3"/>